<sequence length="178" mass="20067">MGNKLILKYIDEKIFDYLNKNIDIMPMRFSKLIANYYPDARIRRIYFERLGVYMGEGTYANLGMKIVIGELKEKYMIHIGNNVSIAPNVTFVVESSPNNSDVLSNFDYIKNKLIKSEKIIVENDVWIGANVTILPGVKIGKFSIIGAGSVVTNDVEAYSIYAGVPAKKIRDLRGINHV</sequence>
<evidence type="ECO:0000313" key="4">
    <source>
        <dbReference type="EMBL" id="OAA94207.1"/>
    </source>
</evidence>
<evidence type="ECO:0000256" key="1">
    <source>
        <dbReference type="ARBA" id="ARBA00007274"/>
    </source>
</evidence>
<dbReference type="PANTHER" id="PTHR23416:SF23">
    <property type="entry name" value="ACETYLTRANSFERASE C18B11.09C-RELATED"/>
    <property type="match status" value="1"/>
</dbReference>
<keyword evidence="3" id="KW-0677">Repeat</keyword>
<dbReference type="InterPro" id="IPR011004">
    <property type="entry name" value="Trimer_LpxA-like_sf"/>
</dbReference>
<comment type="caution">
    <text evidence="4">The sequence shown here is derived from an EMBL/GenBank/DDBJ whole genome shotgun (WGS) entry which is preliminary data.</text>
</comment>
<dbReference type="EC" id="2.3.1.18" evidence="4"/>
<evidence type="ECO:0000313" key="6">
    <source>
        <dbReference type="Proteomes" id="UP000077384"/>
    </source>
</evidence>
<gene>
    <name evidence="4" type="primary">lacA_2</name>
    <name evidence="5" type="ORF">CLCOS_37450</name>
    <name evidence="4" type="ORF">WX73_03354</name>
</gene>
<dbReference type="InterPro" id="IPR018357">
    <property type="entry name" value="Hexapep_transf_CS"/>
</dbReference>
<dbReference type="PROSITE" id="PS00101">
    <property type="entry name" value="HEXAPEP_TRANSFERASES"/>
    <property type="match status" value="1"/>
</dbReference>
<accession>A0A170NNZ1</accession>
<dbReference type="Proteomes" id="UP000093694">
    <property type="component" value="Unassembled WGS sequence"/>
</dbReference>
<evidence type="ECO:0000313" key="7">
    <source>
        <dbReference type="Proteomes" id="UP000093694"/>
    </source>
</evidence>
<name>A0A170NNZ1_9CLOT</name>
<dbReference type="GO" id="GO:0008870">
    <property type="term" value="F:galactoside O-acetyltransferase activity"/>
    <property type="evidence" value="ECO:0007669"/>
    <property type="project" value="UniProtKB-EC"/>
</dbReference>
<reference evidence="5 7" key="2">
    <citation type="journal article" date="2016" name="Front. Microbiol.">
        <title>Industrial Acetogenic Biocatalysts: A Comparative Metabolic and Genomic Analysis.</title>
        <authorList>
            <person name="Bengelsdorf F."/>
            <person name="Poehlein A."/>
            <person name="Sonja S."/>
            <person name="Erz C."/>
            <person name="Hummel T."/>
            <person name="Hoffmeister S."/>
            <person name="Daniel R."/>
            <person name="Durre P."/>
        </authorList>
    </citation>
    <scope>NUCLEOTIDE SEQUENCE [LARGE SCALE GENOMIC DNA]</scope>
    <source>
        <strain evidence="5 7">PTA-10522</strain>
    </source>
</reference>
<keyword evidence="7" id="KW-1185">Reference proteome</keyword>
<reference evidence="4 6" key="1">
    <citation type="journal article" date="2015" name="Biotechnol. Bioeng.">
        <title>Genome sequence and phenotypic characterization of Caulobacter segnis.</title>
        <authorList>
            <person name="Patel S."/>
            <person name="Fletcher B."/>
            <person name="Scott D.C."/>
            <person name="Ely B."/>
        </authorList>
    </citation>
    <scope>NUCLEOTIDE SEQUENCE [LARGE SCALE GENOMIC DNA]</scope>
    <source>
        <strain evidence="4 6">PS02</strain>
    </source>
</reference>
<dbReference type="SUPFAM" id="SSF51161">
    <property type="entry name" value="Trimeric LpxA-like enzymes"/>
    <property type="match status" value="1"/>
</dbReference>
<dbReference type="PATRIC" id="fig|1705578.3.peg.3424"/>
<evidence type="ECO:0000256" key="3">
    <source>
        <dbReference type="ARBA" id="ARBA00022737"/>
    </source>
</evidence>
<dbReference type="GO" id="GO:0005829">
    <property type="term" value="C:cytosol"/>
    <property type="evidence" value="ECO:0007669"/>
    <property type="project" value="TreeGrafter"/>
</dbReference>
<dbReference type="Gene3D" id="2.160.10.10">
    <property type="entry name" value="Hexapeptide repeat proteins"/>
    <property type="match status" value="1"/>
</dbReference>
<evidence type="ECO:0000256" key="2">
    <source>
        <dbReference type="ARBA" id="ARBA00022679"/>
    </source>
</evidence>
<proteinExistence type="inferred from homology"/>
<dbReference type="InterPro" id="IPR001451">
    <property type="entry name" value="Hexapep"/>
</dbReference>
<dbReference type="PANTHER" id="PTHR23416">
    <property type="entry name" value="SIALIC ACID SYNTHASE-RELATED"/>
    <property type="match status" value="1"/>
</dbReference>
<comment type="similarity">
    <text evidence="1">Belongs to the transferase hexapeptide repeat family.</text>
</comment>
<dbReference type="AlphaFoldDB" id="A0A170NNZ1"/>
<evidence type="ECO:0000313" key="5">
    <source>
        <dbReference type="EMBL" id="OBR90923.1"/>
    </source>
</evidence>
<dbReference type="Pfam" id="PF00132">
    <property type="entry name" value="Hexapep"/>
    <property type="match status" value="1"/>
</dbReference>
<organism evidence="4 6">
    <name type="scientific">Clostridium coskatii</name>
    <dbReference type="NCBI Taxonomy" id="1705578"/>
    <lineage>
        <taxon>Bacteria</taxon>
        <taxon>Bacillati</taxon>
        <taxon>Bacillota</taxon>
        <taxon>Clostridia</taxon>
        <taxon>Eubacteriales</taxon>
        <taxon>Clostridiaceae</taxon>
        <taxon>Clostridium</taxon>
    </lineage>
</organism>
<dbReference type="Proteomes" id="UP000077384">
    <property type="component" value="Unassembled WGS sequence"/>
</dbReference>
<protein>
    <submittedName>
        <fullName evidence="4">Galactoside O-acetyltransferase</fullName>
        <ecNumber evidence="4">2.3.1.18</ecNumber>
    </submittedName>
</protein>
<keyword evidence="2 4" id="KW-0808">Transferase</keyword>
<dbReference type="EMBL" id="LITQ01000007">
    <property type="protein sequence ID" value="OAA94207.1"/>
    <property type="molecule type" value="Genomic_DNA"/>
</dbReference>
<keyword evidence="4" id="KW-0012">Acyltransferase</keyword>
<dbReference type="InterPro" id="IPR051159">
    <property type="entry name" value="Hexapeptide_acetyltransf"/>
</dbReference>
<dbReference type="EMBL" id="LROR01000085">
    <property type="protein sequence ID" value="OBR90923.1"/>
    <property type="molecule type" value="Genomic_DNA"/>
</dbReference>
<dbReference type="RefSeq" id="WP_063600400.1">
    <property type="nucleotide sequence ID" value="NZ_LITQ01000007.1"/>
</dbReference>